<feature type="compositionally biased region" description="Polar residues" evidence="1">
    <location>
        <begin position="443"/>
        <end position="452"/>
    </location>
</feature>
<feature type="compositionally biased region" description="Polar residues" evidence="1">
    <location>
        <begin position="482"/>
        <end position="496"/>
    </location>
</feature>
<feature type="compositionally biased region" description="Polar residues" evidence="1">
    <location>
        <begin position="282"/>
        <end position="292"/>
    </location>
</feature>
<evidence type="ECO:0000256" key="2">
    <source>
        <dbReference type="SAM" id="SignalP"/>
    </source>
</evidence>
<feature type="compositionally biased region" description="Basic and acidic residues" evidence="1">
    <location>
        <begin position="330"/>
        <end position="339"/>
    </location>
</feature>
<evidence type="ECO:0000313" key="4">
    <source>
        <dbReference type="EMBL" id="KAK2599555.1"/>
    </source>
</evidence>
<dbReference type="InterPro" id="IPR036570">
    <property type="entry name" value="HORMA_dom_sf"/>
</dbReference>
<feature type="compositionally biased region" description="Basic and acidic residues" evidence="1">
    <location>
        <begin position="294"/>
        <end position="309"/>
    </location>
</feature>
<sequence length="502" mass="56027">MLVLFWLTVLWLSRNAFSEDSFRKLSMRELEDSQVTHESLLRSGRPLSSKVHSLSILSPESEALVYMRKCNNPRSDAFLADLDEIFEALKSQLVGKIFICFNESKEWNMDGLLECYTLKFSYTELGSFHIYIDRTGMIDDPLKEKVSPDAFKSLKQVIYGCPQLPDVFYTHMFVSPVDSKTKLDGAWGSNGHGVREAVLHLKERKGSDSSRIGKFNSEPPSEVAVEAHDAHSGMLPAHPPHMTSDGLSQARYIDRAGTQAQAAYANHPSSPIYAEPILAASPASSESETGVNGEQRKPPSLEPRTHQQDTTRAVSYLDPRLYPYDGQSADDNHGGDEKAYPSLSFTSRPVDQCLRRSSRKRKAPQDRSASVIPQQGEKAKIVPKLDSRLTVIDEVAEDLPPTQRLDTPSQSRQNRVSRYVQPMFLSSDSGRSVSPPAKRKQATKSMTSSTNRQDQRDSYANPMFLSSDSENSHSPPAKPKQTAKQTGNGRQQQKMCSNWRAA</sequence>
<dbReference type="Gene3D" id="3.30.900.10">
    <property type="entry name" value="HORMA domain"/>
    <property type="match status" value="1"/>
</dbReference>
<keyword evidence="2" id="KW-0732">Signal</keyword>
<organism evidence="4 5">
    <name type="scientific">Phomopsis amygdali</name>
    <name type="common">Fusicoccum amygdali</name>
    <dbReference type="NCBI Taxonomy" id="1214568"/>
    <lineage>
        <taxon>Eukaryota</taxon>
        <taxon>Fungi</taxon>
        <taxon>Dikarya</taxon>
        <taxon>Ascomycota</taxon>
        <taxon>Pezizomycotina</taxon>
        <taxon>Sordariomycetes</taxon>
        <taxon>Sordariomycetidae</taxon>
        <taxon>Diaporthales</taxon>
        <taxon>Diaporthaceae</taxon>
        <taxon>Diaporthe</taxon>
    </lineage>
</organism>
<name>A0AAD9VY66_PHOAM</name>
<gene>
    <name evidence="4" type="ORF">N8I77_011298</name>
</gene>
<dbReference type="InterPro" id="IPR003511">
    <property type="entry name" value="HORMA_dom"/>
</dbReference>
<comment type="caution">
    <text evidence="4">The sequence shown here is derived from an EMBL/GenBank/DDBJ whole genome shotgun (WGS) entry which is preliminary data.</text>
</comment>
<reference evidence="4" key="1">
    <citation type="submission" date="2023-06" db="EMBL/GenBank/DDBJ databases">
        <authorList>
            <person name="Noh H."/>
        </authorList>
    </citation>
    <scope>NUCLEOTIDE SEQUENCE</scope>
    <source>
        <strain evidence="4">DUCC20226</strain>
    </source>
</reference>
<evidence type="ECO:0000313" key="5">
    <source>
        <dbReference type="Proteomes" id="UP001265746"/>
    </source>
</evidence>
<feature type="signal peptide" evidence="2">
    <location>
        <begin position="1"/>
        <end position="18"/>
    </location>
</feature>
<feature type="chain" id="PRO_5042034731" description="HORMA domain-containing protein" evidence="2">
    <location>
        <begin position="19"/>
        <end position="502"/>
    </location>
</feature>
<feature type="region of interest" description="Disordered" evidence="1">
    <location>
        <begin position="280"/>
        <end position="379"/>
    </location>
</feature>
<dbReference type="AlphaFoldDB" id="A0AAD9VY66"/>
<keyword evidence="5" id="KW-1185">Reference proteome</keyword>
<evidence type="ECO:0000259" key="3">
    <source>
        <dbReference type="Pfam" id="PF02301"/>
    </source>
</evidence>
<feature type="domain" description="HORMA" evidence="3">
    <location>
        <begin position="13"/>
        <end position="126"/>
    </location>
</feature>
<feature type="compositionally biased region" description="Polar residues" evidence="1">
    <location>
        <begin position="464"/>
        <end position="474"/>
    </location>
</feature>
<dbReference type="Proteomes" id="UP001265746">
    <property type="component" value="Unassembled WGS sequence"/>
</dbReference>
<feature type="compositionally biased region" description="Polar residues" evidence="1">
    <location>
        <begin position="404"/>
        <end position="416"/>
    </location>
</feature>
<feature type="region of interest" description="Disordered" evidence="1">
    <location>
        <begin position="399"/>
        <end position="502"/>
    </location>
</feature>
<evidence type="ECO:0000256" key="1">
    <source>
        <dbReference type="SAM" id="MobiDB-lite"/>
    </source>
</evidence>
<proteinExistence type="predicted"/>
<accession>A0AAD9VY66</accession>
<protein>
    <recommendedName>
        <fullName evidence="3">HORMA domain-containing protein</fullName>
    </recommendedName>
</protein>
<dbReference type="Pfam" id="PF02301">
    <property type="entry name" value="HORMA"/>
    <property type="match status" value="1"/>
</dbReference>
<dbReference type="EMBL" id="JAUJFL010000007">
    <property type="protein sequence ID" value="KAK2599555.1"/>
    <property type="molecule type" value="Genomic_DNA"/>
</dbReference>